<keyword evidence="1" id="KW-0175">Coiled coil</keyword>
<evidence type="ECO:0000313" key="2">
    <source>
        <dbReference type="EMBL" id="PIU99330.1"/>
    </source>
</evidence>
<name>A0A2M7B8C2_9BACT</name>
<evidence type="ECO:0000256" key="1">
    <source>
        <dbReference type="SAM" id="Coils"/>
    </source>
</evidence>
<dbReference type="AlphaFoldDB" id="A0A2M7B8C2"/>
<dbReference type="EMBL" id="PEVH01000013">
    <property type="protein sequence ID" value="PIU99330.1"/>
    <property type="molecule type" value="Genomic_DNA"/>
</dbReference>
<dbReference type="Gene3D" id="3.90.20.10">
    <property type="match status" value="1"/>
</dbReference>
<comment type="caution">
    <text evidence="2">The sequence shown here is derived from an EMBL/GenBank/DDBJ whole genome shotgun (WGS) entry which is preliminary data.</text>
</comment>
<protein>
    <submittedName>
        <fullName evidence="2">Uncharacterized protein</fullName>
    </submittedName>
</protein>
<sequence length="105" mass="12741">MKTKKIKNITLNDLARMTQAGFLDIDKKFGAIDKRFEAIDKRFDAIDQRFEIIDKKLDVLEYEMRARFNHLEKLLIHEYQNRIEKLEDQAKELQADFRRLIELKR</sequence>
<organism evidence="2 3">
    <name type="scientific">Candidatus Wolfebacteria bacterium CG03_land_8_20_14_0_80_36_15</name>
    <dbReference type="NCBI Taxonomy" id="1975067"/>
    <lineage>
        <taxon>Bacteria</taxon>
        <taxon>Candidatus Wolfeibacteriota</taxon>
    </lineage>
</organism>
<feature type="coiled-coil region" evidence="1">
    <location>
        <begin position="69"/>
        <end position="103"/>
    </location>
</feature>
<dbReference type="Proteomes" id="UP000230131">
    <property type="component" value="Unassembled WGS sequence"/>
</dbReference>
<proteinExistence type="predicted"/>
<evidence type="ECO:0000313" key="3">
    <source>
        <dbReference type="Proteomes" id="UP000230131"/>
    </source>
</evidence>
<gene>
    <name evidence="2" type="ORF">COS59_00340</name>
</gene>
<reference evidence="3" key="1">
    <citation type="submission" date="2017-09" db="EMBL/GenBank/DDBJ databases">
        <title>Depth-based differentiation of microbial function through sediment-hosted aquifers and enrichment of novel symbionts in the deep terrestrial subsurface.</title>
        <authorList>
            <person name="Probst A.J."/>
            <person name="Ladd B."/>
            <person name="Jarett J.K."/>
            <person name="Geller-Mcgrath D.E."/>
            <person name="Sieber C.M.K."/>
            <person name="Emerson J.B."/>
            <person name="Anantharaman K."/>
            <person name="Thomas B.C."/>
            <person name="Malmstrom R."/>
            <person name="Stieglmeier M."/>
            <person name="Klingl A."/>
            <person name="Woyke T."/>
            <person name="Ryan C.M."/>
            <person name="Banfield J.F."/>
        </authorList>
    </citation>
    <scope>NUCLEOTIDE SEQUENCE [LARGE SCALE GENOMIC DNA]</scope>
</reference>
<accession>A0A2M7B8C2</accession>